<organism evidence="2 3">
    <name type="scientific">Ichthyophthirius multifiliis</name>
    <name type="common">White spot disease agent</name>
    <name type="synonym">Ich</name>
    <dbReference type="NCBI Taxonomy" id="5932"/>
    <lineage>
        <taxon>Eukaryota</taxon>
        <taxon>Sar</taxon>
        <taxon>Alveolata</taxon>
        <taxon>Ciliophora</taxon>
        <taxon>Intramacronucleata</taxon>
        <taxon>Oligohymenophorea</taxon>
        <taxon>Hymenostomatida</taxon>
        <taxon>Ophryoglenina</taxon>
        <taxon>Ichthyophthirius</taxon>
    </lineage>
</organism>
<dbReference type="RefSeq" id="XP_004035123.1">
    <property type="nucleotide sequence ID" value="XM_004035075.1"/>
</dbReference>
<evidence type="ECO:0000256" key="1">
    <source>
        <dbReference type="SAM" id="Phobius"/>
    </source>
</evidence>
<keyword evidence="1" id="KW-1133">Transmembrane helix</keyword>
<protein>
    <recommendedName>
        <fullName evidence="4">Transmembrane protein</fullName>
    </recommendedName>
</protein>
<accession>G0QT20</accession>
<dbReference type="InParanoid" id="G0QT20"/>
<keyword evidence="3" id="KW-1185">Reference proteome</keyword>
<sequence length="214" mass="26015">MNIYKQQEDNILYVFSYRVINQKQQKKKQKMQESILRQKKIYRSSKIDQQQIWLICVKDIFKQTQIKKKYLFFIYQLFQQINLKVLIQLNTKKLNFEKYPQLYSKLDLDQYKIDEWSLFLDEQKQSILKYITMFDEKMAQQPKKEPVDENIYKISLEPKIGGLSISETSQIIKYLYFGTIFSIIAFIIYYGYKQTDQNIKVKGQKDKKKDKKKD</sequence>
<feature type="transmembrane region" description="Helical" evidence="1">
    <location>
        <begin position="174"/>
        <end position="192"/>
    </location>
</feature>
<dbReference type="Proteomes" id="UP000008983">
    <property type="component" value="Unassembled WGS sequence"/>
</dbReference>
<dbReference type="GeneID" id="14907783"/>
<evidence type="ECO:0008006" key="4">
    <source>
        <dbReference type="Google" id="ProtNLM"/>
    </source>
</evidence>
<evidence type="ECO:0000313" key="3">
    <source>
        <dbReference type="Proteomes" id="UP000008983"/>
    </source>
</evidence>
<keyword evidence="1" id="KW-0812">Transmembrane</keyword>
<proteinExistence type="predicted"/>
<dbReference type="AlphaFoldDB" id="G0QT20"/>
<evidence type="ECO:0000313" key="2">
    <source>
        <dbReference type="EMBL" id="EGR31637.1"/>
    </source>
</evidence>
<name>G0QT20_ICHMU</name>
<keyword evidence="1" id="KW-0472">Membrane</keyword>
<reference evidence="2 3" key="1">
    <citation type="submission" date="2011-07" db="EMBL/GenBank/DDBJ databases">
        <authorList>
            <person name="Coyne R."/>
            <person name="Brami D."/>
            <person name="Johnson J."/>
            <person name="Hostetler J."/>
            <person name="Hannick L."/>
            <person name="Clark T."/>
            <person name="Cassidy-Hanley D."/>
            <person name="Inman J."/>
        </authorList>
    </citation>
    <scope>NUCLEOTIDE SEQUENCE [LARGE SCALE GENOMIC DNA]</scope>
    <source>
        <strain evidence="2 3">G5</strain>
    </source>
</reference>
<gene>
    <name evidence="2" type="ORF">IMG5_105490</name>
</gene>
<dbReference type="EMBL" id="GL983838">
    <property type="protein sequence ID" value="EGR31637.1"/>
    <property type="molecule type" value="Genomic_DNA"/>
</dbReference>